<sequence length="591" mass="66489">NQSKPKHIRFAPESPIHPSIDNGRSTEAQSDSTTLAAAAAEGEKRMNGRVKRFSSPEISTTSSDSSGDEKNKKEEENRKKRLTKKPEVTSSKASTSKATSKDVSASKITSSTPVVSPKTKLEDKSTKEEELKENTEPKEEIKVEEDERLRPSSDVLQMVAARLANSHGILAFRSICCETRRIAKQQLRKADTVLHLDEFDDENAFTRDDMTQWWEGLREAEDMTVGMGKENRSLVQVSAFLNMHAVEKKPLRDMDGGMSHPSSAASAVDSQQLLQHPLETLDAACLLHESQAGDAARLMRQEGQQLREVWLGHNSAKLVRELKRLTAIELFEHRQATMETLEKLPLLQITDLRVDIVDDGVTRSALADHLVNEQNLRALQLNIAPTGPLDGNTASHYTLFTKRSYDRGDYTDDLEWMIPNVEDGEPAPMTLCMPSLEHLATNVANVKLLWQLRDSTLLLRHLLSLRVGTLSTTRELITSSELFADTKESRKHKQPGFFALRDAYETVLESLRLRLGDRVGVSRLQRETSTLFESICELPPSLRRLSLSLFYNQFSGVCAPFRKWAEPDVEAPDTDHIGIEEMHLHFERAFD</sequence>
<keyword evidence="3" id="KW-1185">Reference proteome</keyword>
<organism evidence="2 3">
    <name type="scientific">Pristionchus entomophagus</name>
    <dbReference type="NCBI Taxonomy" id="358040"/>
    <lineage>
        <taxon>Eukaryota</taxon>
        <taxon>Metazoa</taxon>
        <taxon>Ecdysozoa</taxon>
        <taxon>Nematoda</taxon>
        <taxon>Chromadorea</taxon>
        <taxon>Rhabditida</taxon>
        <taxon>Rhabditina</taxon>
        <taxon>Diplogasteromorpha</taxon>
        <taxon>Diplogasteroidea</taxon>
        <taxon>Neodiplogasteridae</taxon>
        <taxon>Pristionchus</taxon>
    </lineage>
</organism>
<feature type="compositionally biased region" description="Low complexity" evidence="1">
    <location>
        <begin position="88"/>
        <end position="107"/>
    </location>
</feature>
<gene>
    <name evidence="2" type="ORF">PENTCL1PPCAC_5312</name>
</gene>
<dbReference type="Proteomes" id="UP001432027">
    <property type="component" value="Unassembled WGS sequence"/>
</dbReference>
<accession>A0AAV5SKB8</accession>
<name>A0AAV5SKB8_9BILA</name>
<evidence type="ECO:0000313" key="3">
    <source>
        <dbReference type="Proteomes" id="UP001432027"/>
    </source>
</evidence>
<feature type="compositionally biased region" description="Polar residues" evidence="1">
    <location>
        <begin position="22"/>
        <end position="35"/>
    </location>
</feature>
<feature type="non-terminal residue" evidence="2">
    <location>
        <position position="1"/>
    </location>
</feature>
<reference evidence="2" key="1">
    <citation type="submission" date="2023-10" db="EMBL/GenBank/DDBJ databases">
        <title>Genome assembly of Pristionchus species.</title>
        <authorList>
            <person name="Yoshida K."/>
            <person name="Sommer R.J."/>
        </authorList>
    </citation>
    <scope>NUCLEOTIDE SEQUENCE</scope>
    <source>
        <strain evidence="2">RS0144</strain>
    </source>
</reference>
<feature type="region of interest" description="Disordered" evidence="1">
    <location>
        <begin position="1"/>
        <end position="147"/>
    </location>
</feature>
<evidence type="ECO:0000256" key="1">
    <source>
        <dbReference type="SAM" id="MobiDB-lite"/>
    </source>
</evidence>
<evidence type="ECO:0000313" key="2">
    <source>
        <dbReference type="EMBL" id="GMS83137.1"/>
    </source>
</evidence>
<protein>
    <submittedName>
        <fullName evidence="2">Uncharacterized protein</fullName>
    </submittedName>
</protein>
<dbReference type="EMBL" id="BTSX01000002">
    <property type="protein sequence ID" value="GMS83137.1"/>
    <property type="molecule type" value="Genomic_DNA"/>
</dbReference>
<dbReference type="AlphaFoldDB" id="A0AAV5SKB8"/>
<feature type="compositionally biased region" description="Low complexity" evidence="1">
    <location>
        <begin position="55"/>
        <end position="65"/>
    </location>
</feature>
<feature type="compositionally biased region" description="Basic and acidic residues" evidence="1">
    <location>
        <begin position="67"/>
        <end position="78"/>
    </location>
</feature>
<feature type="compositionally biased region" description="Basic and acidic residues" evidence="1">
    <location>
        <begin position="119"/>
        <end position="147"/>
    </location>
</feature>
<comment type="caution">
    <text evidence="2">The sequence shown here is derived from an EMBL/GenBank/DDBJ whole genome shotgun (WGS) entry which is preliminary data.</text>
</comment>
<proteinExistence type="predicted"/>